<evidence type="ECO:0000313" key="3">
    <source>
        <dbReference type="Proteomes" id="UP000324800"/>
    </source>
</evidence>
<evidence type="ECO:0000256" key="1">
    <source>
        <dbReference type="SAM" id="Phobius"/>
    </source>
</evidence>
<protein>
    <submittedName>
        <fullName evidence="2">Uncharacterized protein</fullName>
    </submittedName>
</protein>
<feature type="transmembrane region" description="Helical" evidence="1">
    <location>
        <begin position="12"/>
        <end position="33"/>
    </location>
</feature>
<keyword evidence="1" id="KW-0812">Transmembrane</keyword>
<dbReference type="Proteomes" id="UP000324800">
    <property type="component" value="Unassembled WGS sequence"/>
</dbReference>
<dbReference type="EMBL" id="SNRW01001070">
    <property type="protein sequence ID" value="KAA6397932.1"/>
    <property type="molecule type" value="Genomic_DNA"/>
</dbReference>
<evidence type="ECO:0000313" key="2">
    <source>
        <dbReference type="EMBL" id="KAA6397932.1"/>
    </source>
</evidence>
<gene>
    <name evidence="2" type="ORF">EZS28_006541</name>
</gene>
<keyword evidence="1" id="KW-1133">Transmembrane helix</keyword>
<name>A0A5J4WTM8_9EUKA</name>
<sequence>MIDIEEVEVMVIMIRIVITQLYVAFTYLVISVVKTKNMKFLISLDQVKLEHLSKLMELTMIVKSIQGILIEFNPANSDLADDYEDQEVRVFQLLVYGQEGELVEEIGNEGVDGCE</sequence>
<comment type="caution">
    <text evidence="2">The sequence shown here is derived from an EMBL/GenBank/DDBJ whole genome shotgun (WGS) entry which is preliminary data.</text>
</comment>
<accession>A0A5J4WTM8</accession>
<reference evidence="2 3" key="1">
    <citation type="submission" date="2019-03" db="EMBL/GenBank/DDBJ databases">
        <title>Single cell metagenomics reveals metabolic interactions within the superorganism composed of flagellate Streblomastix strix and complex community of Bacteroidetes bacteria on its surface.</title>
        <authorList>
            <person name="Treitli S.C."/>
            <person name="Kolisko M."/>
            <person name="Husnik F."/>
            <person name="Keeling P."/>
            <person name="Hampl V."/>
        </authorList>
    </citation>
    <scope>NUCLEOTIDE SEQUENCE [LARGE SCALE GENOMIC DNA]</scope>
    <source>
        <strain evidence="2">ST1C</strain>
    </source>
</reference>
<organism evidence="2 3">
    <name type="scientific">Streblomastix strix</name>
    <dbReference type="NCBI Taxonomy" id="222440"/>
    <lineage>
        <taxon>Eukaryota</taxon>
        <taxon>Metamonada</taxon>
        <taxon>Preaxostyla</taxon>
        <taxon>Oxymonadida</taxon>
        <taxon>Streblomastigidae</taxon>
        <taxon>Streblomastix</taxon>
    </lineage>
</organism>
<proteinExistence type="predicted"/>
<dbReference type="AlphaFoldDB" id="A0A5J4WTM8"/>
<keyword evidence="1" id="KW-0472">Membrane</keyword>